<name>A0A1A5YQW1_9BACL</name>
<evidence type="ECO:0000313" key="3">
    <source>
        <dbReference type="Proteomes" id="UP000092024"/>
    </source>
</evidence>
<dbReference type="AlphaFoldDB" id="A0A1A5YQW1"/>
<dbReference type="OrthoDB" id="2353304at2"/>
<gene>
    <name evidence="2" type="ORF">A7K91_18910</name>
</gene>
<proteinExistence type="predicted"/>
<organism evidence="2 3">
    <name type="scientific">Paenibacillus oryzae</name>
    <dbReference type="NCBI Taxonomy" id="1844972"/>
    <lineage>
        <taxon>Bacteria</taxon>
        <taxon>Bacillati</taxon>
        <taxon>Bacillota</taxon>
        <taxon>Bacilli</taxon>
        <taxon>Bacillales</taxon>
        <taxon>Paenibacillaceae</taxon>
        <taxon>Paenibacillus</taxon>
    </lineage>
</organism>
<keyword evidence="3" id="KW-1185">Reference proteome</keyword>
<dbReference type="Proteomes" id="UP000092024">
    <property type="component" value="Unassembled WGS sequence"/>
</dbReference>
<dbReference type="STRING" id="1844972.A7K91_18910"/>
<dbReference type="Pfam" id="PF11181">
    <property type="entry name" value="YflT"/>
    <property type="match status" value="1"/>
</dbReference>
<dbReference type="InterPro" id="IPR025889">
    <property type="entry name" value="GSP17M-like_dom"/>
</dbReference>
<dbReference type="EMBL" id="LYPA01000030">
    <property type="protein sequence ID" value="OBR68001.1"/>
    <property type="molecule type" value="Genomic_DNA"/>
</dbReference>
<protein>
    <submittedName>
        <fullName evidence="2">General stress protein</fullName>
    </submittedName>
</protein>
<reference evidence="2 3" key="1">
    <citation type="submission" date="2016-05" db="EMBL/GenBank/DDBJ databases">
        <title>Paenibacillus oryzae. sp. nov., isolated from the rice root.</title>
        <authorList>
            <person name="Zhang J."/>
            <person name="Zhang X."/>
        </authorList>
    </citation>
    <scope>NUCLEOTIDE SEQUENCE [LARGE SCALE GENOMIC DNA]</scope>
    <source>
        <strain evidence="2 3">1DrF-4</strain>
    </source>
</reference>
<feature type="domain" description="General stress protein 17M-like" evidence="1">
    <location>
        <begin position="12"/>
        <end position="104"/>
    </location>
</feature>
<evidence type="ECO:0000259" key="1">
    <source>
        <dbReference type="Pfam" id="PF11181"/>
    </source>
</evidence>
<sequence length="144" mass="16685">MKTTNTAITRVFTVDSREEVQEQAEKFRRDGYRDEHIFVLTHDKSRTKRIAEQENVEEIGISEEGLGTAIANLFRSTGDELRAKMKSLGISPSEAERLEREMDRDRIVVIAWGGREYGEDDFDRDIYYHPGLNHGSFPHNRPPF</sequence>
<comment type="caution">
    <text evidence="2">The sequence shown here is derived from an EMBL/GenBank/DDBJ whole genome shotgun (WGS) entry which is preliminary data.</text>
</comment>
<accession>A0A1A5YQW1</accession>
<evidence type="ECO:0000313" key="2">
    <source>
        <dbReference type="EMBL" id="OBR68001.1"/>
    </source>
</evidence>